<dbReference type="GO" id="GO:0016835">
    <property type="term" value="F:carbon-oxygen lyase activity"/>
    <property type="evidence" value="ECO:0007669"/>
    <property type="project" value="TreeGrafter"/>
</dbReference>
<dbReference type="PANTHER" id="PTHR10088">
    <property type="entry name" value="GLUCOKINASE REGULATORY PROTEIN"/>
    <property type="match status" value="1"/>
</dbReference>
<dbReference type="PANTHER" id="PTHR10088:SF4">
    <property type="entry name" value="GLUCOKINASE REGULATORY PROTEIN"/>
    <property type="match status" value="1"/>
</dbReference>
<organism evidence="2 3">
    <name type="scientific">Lactobacillus gasseri 224-1</name>
    <dbReference type="NCBI Taxonomy" id="679196"/>
    <lineage>
        <taxon>Bacteria</taxon>
        <taxon>Bacillati</taxon>
        <taxon>Bacillota</taxon>
        <taxon>Bacilli</taxon>
        <taxon>Lactobacillales</taxon>
        <taxon>Lactobacillaceae</taxon>
        <taxon>Lactobacillus</taxon>
    </lineage>
</organism>
<keyword evidence="1" id="KW-0119">Carbohydrate metabolism</keyword>
<dbReference type="Gene3D" id="1.10.8.1080">
    <property type="match status" value="1"/>
</dbReference>
<gene>
    <name evidence="2" type="ORF">HMPREF9209_1544</name>
</gene>
<evidence type="ECO:0000313" key="2">
    <source>
        <dbReference type="EMBL" id="EFB63718.1"/>
    </source>
</evidence>
<dbReference type="EMBL" id="ADFT01000001">
    <property type="protein sequence ID" value="EFB63718.1"/>
    <property type="molecule type" value="Genomic_DNA"/>
</dbReference>
<evidence type="ECO:0000313" key="3">
    <source>
        <dbReference type="Proteomes" id="UP000003684"/>
    </source>
</evidence>
<dbReference type="InterPro" id="IPR046348">
    <property type="entry name" value="SIS_dom_sf"/>
</dbReference>
<dbReference type="GO" id="GO:0016803">
    <property type="term" value="F:ether hydrolase activity"/>
    <property type="evidence" value="ECO:0007669"/>
    <property type="project" value="TreeGrafter"/>
</dbReference>
<dbReference type="GO" id="GO:0046348">
    <property type="term" value="P:amino sugar catabolic process"/>
    <property type="evidence" value="ECO:0007669"/>
    <property type="project" value="TreeGrafter"/>
</dbReference>
<dbReference type="Proteomes" id="UP000003684">
    <property type="component" value="Unassembled WGS sequence"/>
</dbReference>
<reference evidence="2 3" key="1">
    <citation type="submission" date="2009-12" db="EMBL/GenBank/DDBJ databases">
        <title>Genome Sequence of Lactobacillus gasseri 224-1.</title>
        <authorList>
            <person name="Durkin A.S."/>
            <person name="Madupu R."/>
            <person name="Torralba M."/>
            <person name="Methe B."/>
            <person name="Sutton G."/>
            <person name="Strausberg R.L."/>
            <person name="Nelson K.E."/>
        </authorList>
    </citation>
    <scope>NUCLEOTIDE SEQUENCE [LARGE SCALE GENOMIC DNA]</scope>
    <source>
        <strain evidence="2 3">224-1</strain>
    </source>
</reference>
<comment type="caution">
    <text evidence="2">The sequence shown here is derived from an EMBL/GenBank/DDBJ whole genome shotgun (WGS) entry which is preliminary data.</text>
</comment>
<dbReference type="GO" id="GO:0009254">
    <property type="term" value="P:peptidoglycan turnover"/>
    <property type="evidence" value="ECO:0007669"/>
    <property type="project" value="TreeGrafter"/>
</dbReference>
<dbReference type="Pfam" id="PF20741">
    <property type="entry name" value="GKRP-like_C"/>
    <property type="match status" value="1"/>
</dbReference>
<name>D1YFM8_LACGS</name>
<accession>D1YFM8</accession>
<sequence>MKAGTAQKMILNMISTGVMIKQGKVFENVMIDVKPTNSKLIDRACRIIQTTTGVSNQKARDTLEKANNDVGLAIVMLKTNSDLNQAKNLLKAENGNVAEVLNK</sequence>
<proteinExistence type="predicted"/>
<protein>
    <recommendedName>
        <fullName evidence="4">N-acetylmuramic acid 6-phosphate etherase</fullName>
    </recommendedName>
</protein>
<dbReference type="GO" id="GO:0097367">
    <property type="term" value="F:carbohydrate derivative binding"/>
    <property type="evidence" value="ECO:0007669"/>
    <property type="project" value="InterPro"/>
</dbReference>
<dbReference type="AlphaFoldDB" id="D1YFM8"/>
<dbReference type="InterPro" id="IPR040190">
    <property type="entry name" value="MURQ/GCKR"/>
</dbReference>
<dbReference type="SUPFAM" id="SSF53697">
    <property type="entry name" value="SIS domain"/>
    <property type="match status" value="1"/>
</dbReference>
<evidence type="ECO:0008006" key="4">
    <source>
        <dbReference type="Google" id="ProtNLM"/>
    </source>
</evidence>
<evidence type="ECO:0000256" key="1">
    <source>
        <dbReference type="ARBA" id="ARBA00023277"/>
    </source>
</evidence>
<dbReference type="Gene3D" id="3.40.50.10490">
    <property type="entry name" value="Glucose-6-phosphate isomerase like protein, domain 1"/>
    <property type="match status" value="1"/>
</dbReference>